<dbReference type="Gene3D" id="1.10.10.10">
    <property type="entry name" value="Winged helix-like DNA-binding domain superfamily/Winged helix DNA-binding domain"/>
    <property type="match status" value="1"/>
</dbReference>
<sequence>MRQTQAAVAKIAHPQLAGVLPRERLFHLLDQRLAAPVVWVTAPAGAGKTTVVSDYLAARRLPFSWYRCDAGDADLATFFYYLGLAARQAAPRGKIPLPLLTPEYQAGVQTFARRFFEAFFERVMQKDRFVLVLDDYHEIPAASSFHGLLAGVLDRLPDLARVIILSRNQFPAELARLLASGRVETISYRDLRFTPEEAKELVRKRLPSLPAAGLERLCEKAQGWAVGLALMMERARHEAPGALADRRIEADDEDVFAYVSAEIFERTPAPLREFLLKTSILPVVTVALATKLTGDPQAGDHLADLTRRHSLVERLAGPGQGYQYHHLFQEFLKDRCRRELSPNAFRALQQKAAHLLEEAGQVEDSVRLSIAAADHPALARKVNRHARMFLAQGRTRTVADWIASLPPEAVSQDPWLVYWSGLCRVPGDLPRARADLLQAFQAFRTHRDPAGLYLAWAGIVDTFYFGVHEWRPLDRWIATFENLRKTYPAFPSREIELIASSRFLMAIALRRMNRPALVRRWLDRVDALLRETFSPAIQMDVLFAMTVYYLWKGDYEKNAHLVEKAESGVRRCLASPFACIRVKLMKGIHLWVTARYGEAMATLSEGLEVSVQSGVHLFDSLLWSFQVAARLAQGDLAGAADSLKKQREAQVSPANALDDFFLQVNSAWLALLSGNAALAVHHLEIVAGMVRKLGNPYYQALWNIGLAQAAYRQHDRERAWACLKTARRHALGIRSEVMDWYTSLISAYFHLQEGQEKDGLACLRHGLALSAKQGFVHLEFYQPAVMRFLLGKALEEGLARQHVHRLIRTLSLPPPPLEGDAVDEPTGVEHWPYPVKVKTMGEFAVFRDDQLLNFAGKPPKKPLDILKTLIALGGRNVPVTRLTDTLWPDADGDAAGNSFKVNLHHLRQLLGDPEAIVGKGACLSVNSQRCLVDALAFQHLADRALQPEEQDAGPAEQRKRLAIGERALALYRGSFLQDEDGALFVAAREKLRHRFLRLVEMVMNGYEARQEWTKAIGLGERSIELDDLEERFYTRLMLCYRKMGRHDAAVSIYDRFCRVLEAKKGGQPSPGMTALYRTLLPANEAAPRA</sequence>
<dbReference type="SUPFAM" id="SSF48452">
    <property type="entry name" value="TPR-like"/>
    <property type="match status" value="1"/>
</dbReference>
<proteinExistence type="predicted"/>
<dbReference type="Pfam" id="PF03704">
    <property type="entry name" value="BTAD"/>
    <property type="match status" value="1"/>
</dbReference>
<organism evidence="2 3">
    <name type="scientific">Candidatus Ozemobacter sibiricus</name>
    <dbReference type="NCBI Taxonomy" id="2268124"/>
    <lineage>
        <taxon>Bacteria</taxon>
        <taxon>Candidatus Ozemobacteria</taxon>
        <taxon>Candidatus Ozemobacterales</taxon>
        <taxon>Candidatus Ozemobacteraceae</taxon>
        <taxon>Candidatus Ozemobacter</taxon>
    </lineage>
</organism>
<dbReference type="InterPro" id="IPR011990">
    <property type="entry name" value="TPR-like_helical_dom_sf"/>
</dbReference>
<dbReference type="InterPro" id="IPR059106">
    <property type="entry name" value="WHD_MalT"/>
</dbReference>
<evidence type="ECO:0000259" key="1">
    <source>
        <dbReference type="SMART" id="SM01043"/>
    </source>
</evidence>
<evidence type="ECO:0000313" key="2">
    <source>
        <dbReference type="EMBL" id="RCK75282.1"/>
    </source>
</evidence>
<name>A0A367ZD00_9BACT</name>
<dbReference type="Gene3D" id="1.25.40.10">
    <property type="entry name" value="Tetratricopeptide repeat domain"/>
    <property type="match status" value="2"/>
</dbReference>
<dbReference type="SMART" id="SM01043">
    <property type="entry name" value="BTAD"/>
    <property type="match status" value="1"/>
</dbReference>
<dbReference type="GO" id="GO:0003677">
    <property type="term" value="F:DNA binding"/>
    <property type="evidence" value="ECO:0007669"/>
    <property type="project" value="InterPro"/>
</dbReference>
<reference evidence="2 3" key="1">
    <citation type="submission" date="2018-05" db="EMBL/GenBank/DDBJ databases">
        <title>A metagenomic window into the 2 km-deep terrestrial subsurface aquifer revealed taxonomically and functionally diverse microbial community comprising novel uncultured bacterial lineages.</title>
        <authorList>
            <person name="Kadnikov V.V."/>
            <person name="Mardanov A.V."/>
            <person name="Beletsky A.V."/>
            <person name="Banks D."/>
            <person name="Pimenov N.V."/>
            <person name="Frank Y.A."/>
            <person name="Karnachuk O.V."/>
            <person name="Ravin N.V."/>
        </authorList>
    </citation>
    <scope>NUCLEOTIDE SEQUENCE [LARGE SCALE GENOMIC DNA]</scope>
    <source>
        <strain evidence="2">BY5</strain>
    </source>
</reference>
<dbReference type="SUPFAM" id="SSF52540">
    <property type="entry name" value="P-loop containing nucleoside triphosphate hydrolases"/>
    <property type="match status" value="1"/>
</dbReference>
<dbReference type="EMBL" id="QOQW01000040">
    <property type="protein sequence ID" value="RCK75282.1"/>
    <property type="molecule type" value="Genomic_DNA"/>
</dbReference>
<dbReference type="InterPro" id="IPR016032">
    <property type="entry name" value="Sig_transdc_resp-reg_C-effctor"/>
</dbReference>
<dbReference type="GO" id="GO:0006355">
    <property type="term" value="P:regulation of DNA-templated transcription"/>
    <property type="evidence" value="ECO:0007669"/>
    <property type="project" value="InterPro"/>
</dbReference>
<dbReference type="Pfam" id="PF25873">
    <property type="entry name" value="WHD_MalT"/>
    <property type="match status" value="1"/>
</dbReference>
<comment type="caution">
    <text evidence="2">The sequence shown here is derived from an EMBL/GenBank/DDBJ whole genome shotgun (WGS) entry which is preliminary data.</text>
</comment>
<accession>A0A367ZD00</accession>
<dbReference type="PANTHER" id="PTHR35807">
    <property type="entry name" value="TRANSCRIPTIONAL REGULATOR REDD-RELATED"/>
    <property type="match status" value="1"/>
</dbReference>
<dbReference type="InterPro" id="IPR051677">
    <property type="entry name" value="AfsR-DnrI-RedD_regulator"/>
</dbReference>
<protein>
    <submittedName>
        <fullName evidence="2">Transcriptional activator of maltose regulon, MalT</fullName>
    </submittedName>
</protein>
<dbReference type="InterPro" id="IPR036388">
    <property type="entry name" value="WH-like_DNA-bd_sf"/>
</dbReference>
<dbReference type="Proteomes" id="UP000252355">
    <property type="component" value="Unassembled WGS sequence"/>
</dbReference>
<gene>
    <name evidence="2" type="ORF">OZSIB_4046</name>
</gene>
<dbReference type="SUPFAM" id="SSF46894">
    <property type="entry name" value="C-terminal effector domain of the bipartite response regulators"/>
    <property type="match status" value="1"/>
</dbReference>
<evidence type="ECO:0000313" key="3">
    <source>
        <dbReference type="Proteomes" id="UP000252355"/>
    </source>
</evidence>
<feature type="domain" description="Bacterial transcriptional activator" evidence="1">
    <location>
        <begin position="932"/>
        <end position="1080"/>
    </location>
</feature>
<dbReference type="InterPro" id="IPR005158">
    <property type="entry name" value="BTAD"/>
</dbReference>
<dbReference type="SUPFAM" id="SSF81901">
    <property type="entry name" value="HCP-like"/>
    <property type="match status" value="1"/>
</dbReference>
<dbReference type="InterPro" id="IPR027417">
    <property type="entry name" value="P-loop_NTPase"/>
</dbReference>
<dbReference type="AlphaFoldDB" id="A0A367ZD00"/>